<feature type="compositionally biased region" description="Low complexity" evidence="1">
    <location>
        <begin position="232"/>
        <end position="243"/>
    </location>
</feature>
<feature type="region of interest" description="Disordered" evidence="1">
    <location>
        <begin position="232"/>
        <end position="260"/>
    </location>
</feature>
<evidence type="ECO:0000313" key="3">
    <source>
        <dbReference type="EMBL" id="GDY48917.1"/>
    </source>
</evidence>
<feature type="compositionally biased region" description="Polar residues" evidence="1">
    <location>
        <begin position="106"/>
        <end position="117"/>
    </location>
</feature>
<comment type="caution">
    <text evidence="3">The sequence shown here is derived from an EMBL/GenBank/DDBJ whole genome shotgun (WGS) entry which is preliminary data.</text>
</comment>
<evidence type="ECO:0000256" key="1">
    <source>
        <dbReference type="SAM" id="MobiDB-lite"/>
    </source>
</evidence>
<dbReference type="PANTHER" id="PTHR11559">
    <property type="entry name" value="CARBOXYLESTERASE"/>
    <property type="match status" value="1"/>
</dbReference>
<dbReference type="InterPro" id="IPR029058">
    <property type="entry name" value="AB_hydrolase_fold"/>
</dbReference>
<dbReference type="InterPro" id="IPR050309">
    <property type="entry name" value="Type-B_Carboxylest/Lipase"/>
</dbReference>
<organism evidence="3 4">
    <name type="scientific">Streptomyces antimycoticus</name>
    <dbReference type="NCBI Taxonomy" id="68175"/>
    <lineage>
        <taxon>Bacteria</taxon>
        <taxon>Bacillati</taxon>
        <taxon>Actinomycetota</taxon>
        <taxon>Actinomycetes</taxon>
        <taxon>Kitasatosporales</taxon>
        <taxon>Streptomycetaceae</taxon>
        <taxon>Streptomyces</taxon>
        <taxon>Streptomyces violaceusniger group</taxon>
    </lineage>
</organism>
<reference evidence="3 4" key="1">
    <citation type="journal article" date="2020" name="Int. J. Syst. Evol. Microbiol.">
        <title>Reclassification of Streptomyces castelarensis and Streptomyces sporoclivatus as later heterotypic synonyms of Streptomyces antimycoticus.</title>
        <authorList>
            <person name="Komaki H."/>
            <person name="Tamura T."/>
        </authorList>
    </citation>
    <scope>NUCLEOTIDE SEQUENCE [LARGE SCALE GENOMIC DNA]</scope>
    <source>
        <strain evidence="3 4">NBRC 12839</strain>
    </source>
</reference>
<dbReference type="SUPFAM" id="SSF53474">
    <property type="entry name" value="alpha/beta-Hydrolases"/>
    <property type="match status" value="1"/>
</dbReference>
<dbReference type="Proteomes" id="UP000299290">
    <property type="component" value="Unassembled WGS sequence"/>
</dbReference>
<dbReference type="EMBL" id="BJHV01000001">
    <property type="protein sequence ID" value="GDY48917.1"/>
    <property type="molecule type" value="Genomic_DNA"/>
</dbReference>
<proteinExistence type="predicted"/>
<gene>
    <name evidence="3" type="ORF">SANT12839_097990</name>
</gene>
<dbReference type="InterPro" id="IPR002018">
    <property type="entry name" value="CarbesteraseB"/>
</dbReference>
<evidence type="ECO:0000313" key="4">
    <source>
        <dbReference type="Proteomes" id="UP000299290"/>
    </source>
</evidence>
<name>A0A4D4KR68_9ACTN</name>
<evidence type="ECO:0000259" key="2">
    <source>
        <dbReference type="Pfam" id="PF00135"/>
    </source>
</evidence>
<dbReference type="AlphaFoldDB" id="A0A4D4KR68"/>
<feature type="domain" description="Carboxylesterase type B" evidence="2">
    <location>
        <begin position="163"/>
        <end position="238"/>
    </location>
</feature>
<dbReference type="Pfam" id="PF00135">
    <property type="entry name" value="COesterase"/>
    <property type="match status" value="1"/>
</dbReference>
<feature type="compositionally biased region" description="Polar residues" evidence="1">
    <location>
        <begin position="244"/>
        <end position="260"/>
    </location>
</feature>
<keyword evidence="4" id="KW-1185">Reference proteome</keyword>
<accession>A0A4D4KR68</accession>
<sequence>MREIPPADAALLALAAAGGIRSVLSRQDHKTLRTRIDACTGRLDALAPGLGKAVRALPMTMIAAQGGMGAADRDDVTELMSMHRALTTLGCALTAVFATAWPTTATDDGLARSNTHSARPPPRPYARTTARCGAPLTMATAPSRTSPAPHHTPDRQPALGTAPPSTPWPGTRNATRPASPSPQPPGEVPGGSTSEDCLHLNVTTPDTAAPARQARPQPVIVWPHGGGFTTGAGSSCAGASGTGNTPSYSAGSAKTQVRAF</sequence>
<feature type="region of interest" description="Disordered" evidence="1">
    <location>
        <begin position="106"/>
        <end position="199"/>
    </location>
</feature>
<dbReference type="Gene3D" id="3.40.50.1820">
    <property type="entry name" value="alpha/beta hydrolase"/>
    <property type="match status" value="1"/>
</dbReference>
<protein>
    <recommendedName>
        <fullName evidence="2">Carboxylesterase type B domain-containing protein</fullName>
    </recommendedName>
</protein>